<proteinExistence type="predicted"/>
<name>A0AAE3FZX5_9EURY</name>
<dbReference type="Pfam" id="PF01663">
    <property type="entry name" value="Phosphodiest"/>
    <property type="match status" value="1"/>
</dbReference>
<dbReference type="EMBL" id="JAKRVX010000007">
    <property type="protein sequence ID" value="MCL9818103.1"/>
    <property type="molecule type" value="Genomic_DNA"/>
</dbReference>
<evidence type="ECO:0000313" key="1">
    <source>
        <dbReference type="EMBL" id="MCL9818103.1"/>
    </source>
</evidence>
<accession>A0AAE3FZX5</accession>
<dbReference type="Gene3D" id="3.40.720.10">
    <property type="entry name" value="Alkaline Phosphatase, subunit A"/>
    <property type="match status" value="2"/>
</dbReference>
<reference evidence="1" key="2">
    <citation type="submission" date="2022-02" db="EMBL/GenBank/DDBJ databases">
        <authorList>
            <person name="Elcheninov A.G."/>
            <person name="Sorokin D.Y."/>
            <person name="Kublanov I.V."/>
        </authorList>
    </citation>
    <scope>NUCLEOTIDE SEQUENCE</scope>
    <source>
        <strain evidence="1">AArc-St2</strain>
    </source>
</reference>
<reference evidence="1" key="1">
    <citation type="journal article" date="2022" name="Syst. Appl. Microbiol.">
        <title>Natronocalculus amylovorans gen. nov., sp. nov., and Natranaeroarchaeum aerophilus sp. nov., dominant culturable amylolytic natronoarchaea from hypersaline soda lakes in southwestern Siberia.</title>
        <authorList>
            <person name="Sorokin D.Y."/>
            <person name="Elcheninov A.G."/>
            <person name="Khizhniak T.V."/>
            <person name="Koenen M."/>
            <person name="Bale N.J."/>
            <person name="Damste J.S.S."/>
            <person name="Kublanov I.V."/>
        </authorList>
    </citation>
    <scope>NUCLEOTIDE SEQUENCE</scope>
    <source>
        <strain evidence="1">AArc-St2</strain>
    </source>
</reference>
<dbReference type="RefSeq" id="WP_250585553.1">
    <property type="nucleotide sequence ID" value="NZ_JAKRVX010000007.1"/>
</dbReference>
<protein>
    <submittedName>
        <fullName evidence="1">Alkaline phosphatase family protein</fullName>
    </submittedName>
</protein>
<dbReference type="Proteomes" id="UP001203207">
    <property type="component" value="Unassembled WGS sequence"/>
</dbReference>
<keyword evidence="2" id="KW-1185">Reference proteome</keyword>
<dbReference type="AlphaFoldDB" id="A0AAE3FZX5"/>
<evidence type="ECO:0000313" key="2">
    <source>
        <dbReference type="Proteomes" id="UP001203207"/>
    </source>
</evidence>
<organism evidence="1 2">
    <name type="scientific">Natronocalculus amylovorans</name>
    <dbReference type="NCBI Taxonomy" id="2917812"/>
    <lineage>
        <taxon>Archaea</taxon>
        <taxon>Methanobacteriati</taxon>
        <taxon>Methanobacteriota</taxon>
        <taxon>Stenosarchaea group</taxon>
        <taxon>Halobacteria</taxon>
        <taxon>Halobacteriales</taxon>
        <taxon>Haloferacaceae</taxon>
        <taxon>Natronocalculus</taxon>
    </lineage>
</organism>
<dbReference type="InterPro" id="IPR002591">
    <property type="entry name" value="Phosphodiest/P_Trfase"/>
</dbReference>
<dbReference type="InterPro" id="IPR017850">
    <property type="entry name" value="Alkaline_phosphatase_core_sf"/>
</dbReference>
<dbReference type="SUPFAM" id="SSF53649">
    <property type="entry name" value="Alkaline phosphatase-like"/>
    <property type="match status" value="1"/>
</dbReference>
<gene>
    <name evidence="1" type="ORF">AArcSt2_14260</name>
</gene>
<comment type="caution">
    <text evidence="1">The sequence shown here is derived from an EMBL/GenBank/DDBJ whole genome shotgun (WGS) entry which is preliminary data.</text>
</comment>
<sequence length="543" mass="59626">MPDSNTRMRVLVLGLDGVSVPVLEPLIESGSVPAIESLLEDSCTVPLESQLPPWTPSAWPSIYTGVNPGKHGVFDFLRFDGYDWDVVNFSDVKEHTVWELLSESGFSSVVVNTPVTHPPREFNGAIVPGYTAPESPTCHPEGLWDDLNDALGEYRLYNKQLSTGATESERINGYDTLIGMRGAAFRYLTDRFDPDFGFLQIQQTDTVFHEFPDSDHAIETVFKAVDRELASILDTVDPEYTLLLSDHGIGPYESVEFRVNDYLHDIGVTQTEAGSGGMPSWSSISRKQLRHGEEGNVAKQSLPEKAIEAAASVGITSQRIGALLRKLRLEGAVLRIVPMDVVRAGTETVDFANSTAYMRSRTEMGIRLNVVGREPNGVVSEKSYEDVRETIINSLVRLQTPDGSPVFDAVLPREDVFSGPYVDDAPDIVTVPASFDVYLSASIRNERFGMPTEPWEHKLEGILAVSGPDVKERGIETTPHIFDIAPTILALFGCMTSDRMDGAVLPFISDPGATSYAPFTADDRTVTDDTAVETRLADLGYLE</sequence>